<gene>
    <name evidence="3" type="ORF">V5R04_03110</name>
</gene>
<evidence type="ECO:0000259" key="2">
    <source>
        <dbReference type="Pfam" id="PF08327"/>
    </source>
</evidence>
<evidence type="ECO:0000256" key="1">
    <source>
        <dbReference type="ARBA" id="ARBA00006817"/>
    </source>
</evidence>
<dbReference type="Pfam" id="PF08327">
    <property type="entry name" value="AHSA1"/>
    <property type="match status" value="1"/>
</dbReference>
<organism evidence="3">
    <name type="scientific">Jonesiaceae bacterium BS-20</name>
    <dbReference type="NCBI Taxonomy" id="3120821"/>
    <lineage>
        <taxon>Bacteria</taxon>
        <taxon>Bacillati</taxon>
        <taxon>Actinomycetota</taxon>
        <taxon>Actinomycetes</taxon>
        <taxon>Micrococcales</taxon>
        <taxon>Jonesiaceae</taxon>
    </lineage>
</organism>
<sequence>MPTATDAVISAQVAIPLAATLNRDQAPWVLSLRRPMPHSPHTLWQMITEPEYLAHWSPIVPNRPLTTPGPATCRETPEDTATDAEVLSVGAYRQLIHQWGPEQLTWNIHPDHDGTVLELHQTVNSHTEAIMNAAGWHICLARLATEQGGVSRERVVGMRAMDYGFAGLVEHYEELFPEAN</sequence>
<comment type="similarity">
    <text evidence="1">Belongs to the AHA1 family.</text>
</comment>
<dbReference type="Gene3D" id="3.30.530.20">
    <property type="match status" value="1"/>
</dbReference>
<protein>
    <submittedName>
        <fullName evidence="3">SRPBCC domain-containing protein</fullName>
    </submittedName>
</protein>
<dbReference type="AlphaFoldDB" id="A0AAU7DZL6"/>
<feature type="domain" description="Activator of Hsp90 ATPase homologue 1/2-like C-terminal" evidence="2">
    <location>
        <begin position="38"/>
        <end position="145"/>
    </location>
</feature>
<dbReference type="EMBL" id="CP146203">
    <property type="protein sequence ID" value="XBH22231.1"/>
    <property type="molecule type" value="Genomic_DNA"/>
</dbReference>
<dbReference type="InterPro" id="IPR013538">
    <property type="entry name" value="ASHA1/2-like_C"/>
</dbReference>
<accession>A0AAU7DZL6</accession>
<dbReference type="InterPro" id="IPR023393">
    <property type="entry name" value="START-like_dom_sf"/>
</dbReference>
<reference evidence="3" key="1">
    <citation type="submission" date="2024-02" db="EMBL/GenBank/DDBJ databases">
        <title>Tomenella chthoni gen. nov. sp. nov., a member of the family Jonesiaceae isolated from bat guano.</title>
        <authorList>
            <person name="Miller S.L."/>
            <person name="King J."/>
            <person name="Sankaranarayanan K."/>
            <person name="Lawson P.A."/>
        </authorList>
    </citation>
    <scope>NUCLEOTIDE SEQUENCE</scope>
    <source>
        <strain evidence="3">BS-20</strain>
    </source>
</reference>
<dbReference type="SUPFAM" id="SSF55961">
    <property type="entry name" value="Bet v1-like"/>
    <property type="match status" value="1"/>
</dbReference>
<proteinExistence type="inferred from homology"/>
<name>A0AAU7DZL6_9MICO</name>
<evidence type="ECO:0000313" key="3">
    <source>
        <dbReference type="EMBL" id="XBH22231.1"/>
    </source>
</evidence>